<dbReference type="EMBL" id="BARS01024061">
    <property type="protein sequence ID" value="GAG03495.1"/>
    <property type="molecule type" value="Genomic_DNA"/>
</dbReference>
<feature type="non-terminal residue" evidence="7">
    <location>
        <position position="1"/>
    </location>
</feature>
<evidence type="ECO:0000313" key="7">
    <source>
        <dbReference type="EMBL" id="GAG03495.1"/>
    </source>
</evidence>
<sequence length="269" mass="30406">YVSDPFDETPWKQSSDIVVNGESRGVVEVYYLEDCPHLDGGPFLKEERHLLDGLARVLGRAAEHKQAKEALAASNHDLTLMANRLEQANRELTDFVYVASHDLREPLRKIASFGTLLKDSLEGKLEEDDRENLHYMIDGADRMTQMIEGLLIYSRLNTGSDPFDVADLNETIEQLERLELAAMLEETGATIEVPQPLPKVKGEPVQLRQLLQNLITNGIKYHRDGVAPRIVISAGALDDETVKIEVRDNGIGVSEEFREDIFKMFRRLH</sequence>
<keyword evidence="3" id="KW-0597">Phosphoprotein</keyword>
<keyword evidence="4" id="KW-0808">Transferase</keyword>
<accession>X0UD53</accession>
<feature type="domain" description="Histidine kinase" evidence="6">
    <location>
        <begin position="98"/>
        <end position="269"/>
    </location>
</feature>
<dbReference type="PROSITE" id="PS50109">
    <property type="entry name" value="HIS_KIN"/>
    <property type="match status" value="1"/>
</dbReference>
<proteinExistence type="predicted"/>
<evidence type="ECO:0000256" key="4">
    <source>
        <dbReference type="ARBA" id="ARBA00022679"/>
    </source>
</evidence>
<evidence type="ECO:0000259" key="6">
    <source>
        <dbReference type="PROSITE" id="PS50109"/>
    </source>
</evidence>
<dbReference type="InterPro" id="IPR003594">
    <property type="entry name" value="HATPase_dom"/>
</dbReference>
<dbReference type="Pfam" id="PF00512">
    <property type="entry name" value="HisKA"/>
    <property type="match status" value="1"/>
</dbReference>
<dbReference type="Gene3D" id="3.30.565.10">
    <property type="entry name" value="Histidine kinase-like ATPase, C-terminal domain"/>
    <property type="match status" value="1"/>
</dbReference>
<protein>
    <recommendedName>
        <fullName evidence="2">histidine kinase</fullName>
        <ecNumber evidence="2">2.7.13.3</ecNumber>
    </recommendedName>
</protein>
<dbReference type="InterPro" id="IPR052162">
    <property type="entry name" value="Sensor_kinase/Photoreceptor"/>
</dbReference>
<dbReference type="InterPro" id="IPR003661">
    <property type="entry name" value="HisK_dim/P_dom"/>
</dbReference>
<name>X0UD53_9ZZZZ</name>
<dbReference type="PANTHER" id="PTHR43304">
    <property type="entry name" value="PHYTOCHROME-LIKE PROTEIN CPH1"/>
    <property type="match status" value="1"/>
</dbReference>
<dbReference type="GO" id="GO:0000155">
    <property type="term" value="F:phosphorelay sensor kinase activity"/>
    <property type="evidence" value="ECO:0007669"/>
    <property type="project" value="InterPro"/>
</dbReference>
<dbReference type="SUPFAM" id="SSF55874">
    <property type="entry name" value="ATPase domain of HSP90 chaperone/DNA topoisomerase II/histidine kinase"/>
    <property type="match status" value="1"/>
</dbReference>
<keyword evidence="5" id="KW-0418">Kinase</keyword>
<feature type="non-terminal residue" evidence="7">
    <location>
        <position position="269"/>
    </location>
</feature>
<evidence type="ECO:0000256" key="3">
    <source>
        <dbReference type="ARBA" id="ARBA00022553"/>
    </source>
</evidence>
<evidence type="ECO:0000256" key="5">
    <source>
        <dbReference type="ARBA" id="ARBA00022777"/>
    </source>
</evidence>
<dbReference type="AlphaFoldDB" id="X0UD53"/>
<dbReference type="InterPro" id="IPR036890">
    <property type="entry name" value="HATPase_C_sf"/>
</dbReference>
<reference evidence="7" key="1">
    <citation type="journal article" date="2014" name="Front. Microbiol.">
        <title>High frequency of phylogenetically diverse reductive dehalogenase-homologous genes in deep subseafloor sedimentary metagenomes.</title>
        <authorList>
            <person name="Kawai M."/>
            <person name="Futagami T."/>
            <person name="Toyoda A."/>
            <person name="Takaki Y."/>
            <person name="Nishi S."/>
            <person name="Hori S."/>
            <person name="Arai W."/>
            <person name="Tsubouchi T."/>
            <person name="Morono Y."/>
            <person name="Uchiyama I."/>
            <person name="Ito T."/>
            <person name="Fujiyama A."/>
            <person name="Inagaki F."/>
            <person name="Takami H."/>
        </authorList>
    </citation>
    <scope>NUCLEOTIDE SEQUENCE</scope>
    <source>
        <strain evidence="7">Expedition CK06-06</strain>
    </source>
</reference>
<dbReference type="EC" id="2.7.13.3" evidence="2"/>
<evidence type="ECO:0000256" key="2">
    <source>
        <dbReference type="ARBA" id="ARBA00012438"/>
    </source>
</evidence>
<dbReference type="Pfam" id="PF02518">
    <property type="entry name" value="HATPase_c"/>
    <property type="match status" value="1"/>
</dbReference>
<dbReference type="CDD" id="cd00082">
    <property type="entry name" value="HisKA"/>
    <property type="match status" value="1"/>
</dbReference>
<organism evidence="7">
    <name type="scientific">marine sediment metagenome</name>
    <dbReference type="NCBI Taxonomy" id="412755"/>
    <lineage>
        <taxon>unclassified sequences</taxon>
        <taxon>metagenomes</taxon>
        <taxon>ecological metagenomes</taxon>
    </lineage>
</organism>
<gene>
    <name evidence="7" type="ORF">S01H1_38244</name>
</gene>
<dbReference type="Gene3D" id="1.10.287.130">
    <property type="match status" value="1"/>
</dbReference>
<dbReference type="SMART" id="SM00388">
    <property type="entry name" value="HisKA"/>
    <property type="match status" value="1"/>
</dbReference>
<comment type="catalytic activity">
    <reaction evidence="1">
        <text>ATP + protein L-histidine = ADP + protein N-phospho-L-histidine.</text>
        <dbReference type="EC" id="2.7.13.3"/>
    </reaction>
</comment>
<evidence type="ECO:0000256" key="1">
    <source>
        <dbReference type="ARBA" id="ARBA00000085"/>
    </source>
</evidence>
<dbReference type="InterPro" id="IPR005467">
    <property type="entry name" value="His_kinase_dom"/>
</dbReference>
<dbReference type="PANTHER" id="PTHR43304:SF1">
    <property type="entry name" value="PAC DOMAIN-CONTAINING PROTEIN"/>
    <property type="match status" value="1"/>
</dbReference>
<comment type="caution">
    <text evidence="7">The sequence shown here is derived from an EMBL/GenBank/DDBJ whole genome shotgun (WGS) entry which is preliminary data.</text>
</comment>